<gene>
    <name evidence="2" type="ORF">FVP33_07265</name>
</gene>
<dbReference type="PROSITE" id="PS51725">
    <property type="entry name" value="ABM"/>
    <property type="match status" value="1"/>
</dbReference>
<accession>A0A5C8UTU2</accession>
<dbReference type="Gene3D" id="3.30.70.100">
    <property type="match status" value="1"/>
</dbReference>
<dbReference type="GO" id="GO:0004497">
    <property type="term" value="F:monooxygenase activity"/>
    <property type="evidence" value="ECO:0007669"/>
    <property type="project" value="UniProtKB-KW"/>
</dbReference>
<reference evidence="2 3" key="1">
    <citation type="submission" date="2019-08" db="EMBL/GenBank/DDBJ databases">
        <title>Bacterial whole genome sequence for Glaciihabitans sp. CHu50b-6-2.</title>
        <authorList>
            <person name="Jin L."/>
        </authorList>
    </citation>
    <scope>NUCLEOTIDE SEQUENCE [LARGE SCALE GENOMIC DNA]</scope>
    <source>
        <strain evidence="2 3">CHu50b-6-2</strain>
    </source>
</reference>
<dbReference type="InterPro" id="IPR007138">
    <property type="entry name" value="ABM_dom"/>
</dbReference>
<keyword evidence="3" id="KW-1185">Reference proteome</keyword>
<feature type="domain" description="ABM" evidence="1">
    <location>
        <begin position="3"/>
        <end position="88"/>
    </location>
</feature>
<dbReference type="Proteomes" id="UP000321379">
    <property type="component" value="Unassembled WGS sequence"/>
</dbReference>
<keyword evidence="2" id="KW-0560">Oxidoreductase</keyword>
<comment type="caution">
    <text evidence="2">The sequence shown here is derived from an EMBL/GenBank/DDBJ whole genome shotgun (WGS) entry which is preliminary data.</text>
</comment>
<dbReference type="InterPro" id="IPR011008">
    <property type="entry name" value="Dimeric_a/b-barrel"/>
</dbReference>
<dbReference type="Pfam" id="PF03992">
    <property type="entry name" value="ABM"/>
    <property type="match status" value="1"/>
</dbReference>
<proteinExistence type="predicted"/>
<keyword evidence="2" id="KW-0503">Monooxygenase</keyword>
<dbReference type="SUPFAM" id="SSF54909">
    <property type="entry name" value="Dimeric alpha+beta barrel"/>
    <property type="match status" value="1"/>
</dbReference>
<evidence type="ECO:0000313" key="2">
    <source>
        <dbReference type="EMBL" id="TXN31353.1"/>
    </source>
</evidence>
<protein>
    <submittedName>
        <fullName evidence="2">Antibiotic biosynthesis monooxygenase</fullName>
    </submittedName>
</protein>
<sequence>MSLIVVATLTPAPGRTQDVLDAFSAVSPLVHEEPGCELYAAHTDGNLVIMVERWRSREDLDAHAAGAALVELNRLNEGALAAETVVHVLRNVPMGDPVKGTIQ</sequence>
<dbReference type="EMBL" id="VRMG01000005">
    <property type="protein sequence ID" value="TXN31353.1"/>
    <property type="molecule type" value="Genomic_DNA"/>
</dbReference>
<name>A0A5C8UTU2_9MICO</name>
<evidence type="ECO:0000259" key="1">
    <source>
        <dbReference type="PROSITE" id="PS51725"/>
    </source>
</evidence>
<dbReference type="AlphaFoldDB" id="A0A5C8UTU2"/>
<dbReference type="RefSeq" id="WP_147782940.1">
    <property type="nucleotide sequence ID" value="NZ_VRMG01000005.1"/>
</dbReference>
<organism evidence="2 3">
    <name type="scientific">Lacisediminihabitans profunda</name>
    <dbReference type="NCBI Taxonomy" id="2594790"/>
    <lineage>
        <taxon>Bacteria</taxon>
        <taxon>Bacillati</taxon>
        <taxon>Actinomycetota</taxon>
        <taxon>Actinomycetes</taxon>
        <taxon>Micrococcales</taxon>
        <taxon>Microbacteriaceae</taxon>
        <taxon>Lacisediminihabitans</taxon>
    </lineage>
</organism>
<evidence type="ECO:0000313" key="3">
    <source>
        <dbReference type="Proteomes" id="UP000321379"/>
    </source>
</evidence>